<dbReference type="EMBL" id="WUUT01000001">
    <property type="protein sequence ID" value="MXR50805.1"/>
    <property type="molecule type" value="Genomic_DNA"/>
</dbReference>
<dbReference type="Gene3D" id="3.40.50.300">
    <property type="entry name" value="P-loop containing nucleotide triphosphate hydrolases"/>
    <property type="match status" value="1"/>
</dbReference>
<evidence type="ECO:0000313" key="3">
    <source>
        <dbReference type="Proteomes" id="UP000466535"/>
    </source>
</evidence>
<dbReference type="RefSeq" id="WP_159762900.1">
    <property type="nucleotide sequence ID" value="NZ_WUUT01000001.1"/>
</dbReference>
<evidence type="ECO:0000313" key="2">
    <source>
        <dbReference type="EMBL" id="MXR50805.1"/>
    </source>
</evidence>
<keyword evidence="3" id="KW-1185">Reference proteome</keyword>
<proteinExistence type="predicted"/>
<dbReference type="InterPro" id="IPR027417">
    <property type="entry name" value="P-loop_NTPase"/>
</dbReference>
<name>A0A6B0SZ95_9EURY</name>
<accession>A0A6B0SZ95</accession>
<dbReference type="Proteomes" id="UP000466535">
    <property type="component" value="Unassembled WGS sequence"/>
</dbReference>
<sequence>MSGSTRRSTPDQIAAVPDLDPGITLCNDTDSIDNVVHALAVDHVLLSGGTGIWIDPGTRARTDPLTDLAPSARILDQIRVARGFTPFQHLALLQKLPDWLTAETSLVVVPEIDRYYRDDSLLADEGEEMLLTGVVSLARIARRADVAALVTRSRADEFSAPVERAADQRVRCEQTPFGPRFQTPEEETLVYPVEGGEVVQTTLAFWADVLASREPLYETPGDTPEDRLGVSIRGSN</sequence>
<comment type="caution">
    <text evidence="2">The sequence shown here is derived from an EMBL/GenBank/DDBJ whole genome shotgun (WGS) entry which is preliminary data.</text>
</comment>
<feature type="region of interest" description="Disordered" evidence="1">
    <location>
        <begin position="216"/>
        <end position="236"/>
    </location>
</feature>
<evidence type="ECO:0000256" key="1">
    <source>
        <dbReference type="SAM" id="MobiDB-lite"/>
    </source>
</evidence>
<evidence type="ECO:0008006" key="4">
    <source>
        <dbReference type="Google" id="ProtNLM"/>
    </source>
</evidence>
<dbReference type="OrthoDB" id="359367at2157"/>
<reference evidence="2 3" key="1">
    <citation type="submission" date="2019-12" db="EMBL/GenBank/DDBJ databases">
        <title>Isolation and characterization of three novel carbon monoxide-oxidizing members of Halobacteria from salione crusts and soils.</title>
        <authorList>
            <person name="Myers M.R."/>
            <person name="King G.M."/>
        </authorList>
    </citation>
    <scope>NUCLEOTIDE SEQUENCE [LARGE SCALE GENOMIC DNA]</scope>
    <source>
        <strain evidence="2 3">WSH3</strain>
    </source>
</reference>
<organism evidence="2 3">
    <name type="scientific">Halovenus carboxidivorans</name>
    <dbReference type="NCBI Taxonomy" id="2692199"/>
    <lineage>
        <taxon>Archaea</taxon>
        <taxon>Methanobacteriati</taxon>
        <taxon>Methanobacteriota</taxon>
        <taxon>Stenosarchaea group</taxon>
        <taxon>Halobacteria</taxon>
        <taxon>Halobacteriales</taxon>
        <taxon>Haloarculaceae</taxon>
        <taxon>Halovenus</taxon>
    </lineage>
</organism>
<dbReference type="AlphaFoldDB" id="A0A6B0SZ95"/>
<protein>
    <recommendedName>
        <fullName evidence="4">DNA recombination and repair protein Rad51-like C-terminal domain-containing protein</fullName>
    </recommendedName>
</protein>
<gene>
    <name evidence="2" type="ORF">GRX03_04185</name>
</gene>